<dbReference type="Pfam" id="PF06101">
    <property type="entry name" value="Vps62"/>
    <property type="match status" value="2"/>
</dbReference>
<dbReference type="SUPFAM" id="SSF50729">
    <property type="entry name" value="PH domain-like"/>
    <property type="match status" value="1"/>
</dbReference>
<dbReference type="Pfam" id="PF25037">
    <property type="entry name" value="VPS13_C"/>
    <property type="match status" value="1"/>
</dbReference>
<dbReference type="InterPro" id="IPR026854">
    <property type="entry name" value="VPS13_N"/>
</dbReference>
<feature type="domain" description="Peroxin/Ferlin" evidence="5">
    <location>
        <begin position="2807"/>
        <end position="2847"/>
    </location>
</feature>
<dbReference type="PANTHER" id="PTHR45523">
    <property type="entry name" value="TETRATRICOPEPTIDE REPEAT (TPR)-CONTAINING PROTEIN-RELATED"/>
    <property type="match status" value="1"/>
</dbReference>
<keyword evidence="2" id="KW-0813">Transport</keyword>
<dbReference type="OrthoDB" id="428159at2759"/>
<dbReference type="SMART" id="SM00694">
    <property type="entry name" value="DysFC"/>
    <property type="match status" value="1"/>
</dbReference>
<evidence type="ECO:0000256" key="1">
    <source>
        <dbReference type="ARBA" id="ARBA00006545"/>
    </source>
</evidence>
<dbReference type="Pfam" id="PF25036">
    <property type="entry name" value="VPS13_VAB"/>
    <property type="match status" value="1"/>
</dbReference>
<evidence type="ECO:0008006" key="8">
    <source>
        <dbReference type="Google" id="ProtNLM"/>
    </source>
</evidence>
<reference evidence="6" key="1">
    <citation type="journal article" date="2022" name="Front. Genet.">
        <title>Chromosome-Scale Assembly of the Dendrobium nobile Genome Provides Insights Into the Molecular Mechanism of the Biosynthesis of the Medicinal Active Ingredient of Dendrobium.</title>
        <authorList>
            <person name="Xu Q."/>
            <person name="Niu S.-C."/>
            <person name="Li K.-L."/>
            <person name="Zheng P.-J."/>
            <person name="Zhang X.-J."/>
            <person name="Jia Y."/>
            <person name="Liu Y."/>
            <person name="Niu Y.-X."/>
            <person name="Yu L.-H."/>
            <person name="Chen D.-F."/>
            <person name="Zhang G.-Q."/>
        </authorList>
    </citation>
    <scope>NUCLEOTIDE SEQUENCE</scope>
    <source>
        <tissue evidence="6">Leaf</tissue>
    </source>
</reference>
<name>A0A8T3C3U9_DENNO</name>
<proteinExistence type="inferred from homology"/>
<evidence type="ECO:0000313" key="6">
    <source>
        <dbReference type="EMBL" id="KAI0524525.1"/>
    </source>
</evidence>
<keyword evidence="7" id="KW-1185">Reference proteome</keyword>
<organism evidence="6 7">
    <name type="scientific">Dendrobium nobile</name>
    <name type="common">Orchid</name>
    <dbReference type="NCBI Taxonomy" id="94219"/>
    <lineage>
        <taxon>Eukaryota</taxon>
        <taxon>Viridiplantae</taxon>
        <taxon>Streptophyta</taxon>
        <taxon>Embryophyta</taxon>
        <taxon>Tracheophyta</taxon>
        <taxon>Spermatophyta</taxon>
        <taxon>Magnoliopsida</taxon>
        <taxon>Liliopsida</taxon>
        <taxon>Asparagales</taxon>
        <taxon>Orchidaceae</taxon>
        <taxon>Epidendroideae</taxon>
        <taxon>Malaxideae</taxon>
        <taxon>Dendrobiinae</taxon>
        <taxon>Dendrobium</taxon>
    </lineage>
</organism>
<evidence type="ECO:0000259" key="5">
    <source>
        <dbReference type="SMART" id="SM00694"/>
    </source>
</evidence>
<dbReference type="Pfam" id="PF12624">
    <property type="entry name" value="VPS13_N"/>
    <property type="match status" value="1"/>
</dbReference>
<gene>
    <name evidence="6" type="ORF">KFK09_003899</name>
</gene>
<feature type="domain" description="PH" evidence="4">
    <location>
        <begin position="819"/>
        <end position="930"/>
    </location>
</feature>
<sequence>MFEAHVLYLLRKYLGEYIEGLSVEALRISVWKGDVVLKDLRLKAEALNSLKLPVTVKAGFIGTITLQVPWKNLGKEPVVVLIDRIFVLAEPAPDGHTLKEYREKLFKSKLQQIQEAESAIIEAAIRRDNAGAASSGNSWLGSFISTIIGNLKVTISNVHIRYEDSISNPGHPFCSGITLSKLSAVTTDEQGNETFDTSGALDKLRKGLELNSIDLAFSFRLLRLAVYHDNDSVSWKPGKSWEDLNPADWSEIFQDGIGELDGDKTVSLWAKNRRYLVSPINGVLKYHRLGKQERQNPQIPFEKASLSLTDVSLTVSEAQYYDGIKLLEAVSTYKTRVEVSHLRPVVSIFEDPHAWWRYAMLASMQQKKLCYWLSWERIKHLCQLRRCYVQIYASSLQQTTNTHVSSLRQIERILDSKVILLWRLLAHAKLESVKSKESSQQKSAMKRSWWSFGWSTSSGDSSAENNSSESQLVEEEMLIKEEWKAINKLLSYQPDEGNFSPRGKDIQNMIQVLVDVSIAKAAARIISINHTEIVCGSFEQLNLTTKMYHRSIHCDVSLKCYGLSSPEGQLSQSVSSERKKNALEASFVHAPVGEDVDWRLSAAIAPCYVTILMESYVRFMEFVKRSNAISPTVTMETATALFSLDVDFDAPKVRIPMRSCQSSAWSSQFLLDFGHFTLHTREGQLDDHQQSLYSRFYISGRDMSAIFIDGDYSEKCMVTAALDSRMSPLEKPDNDSQFYSLLDRCGMSVIVDLIKIPHARYPSTRISVQVPNLGIHFSPERYSRILRLLNIFYGPTENINEISSGHLQTGAAPWRPADLATDARILVWKGFGHSLAEWKPCYIVLSGLYLYVLETQFSQTYQRCCSVSGRQVHEVSPSTIGGLPFVIAVSSRGMDIQKALESVNTFIIEFRDGDEKNSWFKELVQATYRASAPPTINILGEQINSMTETITVRHGIVGLADLVICGALVETKLSIYGKVNLFRSSSNLTIKTKLHSLKIVDELQGQLSAQPQYLAQSVVKQKPVSGVDTEVQKSFLEEDDCFIDALSDFMSTPDQTFHNSLFTLDSFDQYSGCSFDSGLSLRNVKERSGEVFYEAWDTNISDFVVVTFVSRSPDSTLYDGIDTQMNIRMSALEFFCNRPTLFTLIEFGFRLSQVNSAAAINENNTNSVDAERKGEDGGCALVKGLLGYGKGRVVFNLVMDVDSVCIFLNKEDGSQLAKFVQESFILNLKFHPSSTTIEGTLGNMRLCDMSLGPDHRWGWLCDIRNQAVESLIKISSYFMGLATPHTEEVIKLVDKVGGIEWLIQKYEMDGATALKLDLSLDTPIIVVPKNSLSEDFMQLDLGQLQVKNNFFWFGSKDKDPSAVHLDILDAEIHGVNLAVGVNGLLGKPMIREGQALHIQVRRSLRDVFRKVPTLSIEVQVGLLHCVMSDKEYDVIINCLYTNLSEEPRLPSSFHSNVAGAKESMRMLVDKVNHNGQSLLSRSIVIITVEVHNALLELCNGLDVESPLAQISLEGLWVSYRSTSFFEMDLYVTIPIFSVLDIRSDTKPEMCLMLGSYTDVSKPGCNNSSSSSNFINSQANMPRKLENESDMEEVSKLTMLILDFRWRPSFRSFVIRIQQPRVLVVLDFLLAVAEFFVPSFGAITGREDTFHPNKDPLTSSDDIIFLEPVFMQRDDVVYLSPRRQLIVDGSHVNEFTYDGCGKILSLNDEFESKGQPYSGAIIVLGRGKKLRFKNVKIENGALLRKCTHLSNDSSYSISEDDGVEISFLEKDAFQSNGEGSKPCHESLRDTNTFDVELTSVANQSQNFTFEAQFYVVDLSCDCAITISLAYSFVILALLDRYASKENDTWARALVKDFTIESGAGLLILEPMDVSGGYTSVKDKTSISMLSSDICIHLSLSVASLLLKLQNQAFEAVQCGKVNPLVSCTNFKRIWISPKGHLKLHELQIFCSPVPPTQVVVAVSNAYGRVRKPLGFKLVGLFSNFEILIGGSQSGSNADCSIWMPIPPPGYTAVGCVAQVGSQTPSNHVVYCLRSDLVTSTTYSDCIFYVPPQPRALSGFSIWHVDNVLGSFYAHSSVDYPPKDESFDLHQILLRYPNWHFSVKKNPQSASHDQQTFNSGNASSGWDILRTLSQTSYFMSTPHFERIWWDKGSDLRRPISIWRPIPRQGFAPLGDCITEGLEPPALGLVFKCDNSVISSNPIQFTKVAHAVGKGLEDAFFWYPIPPPGHASLGCVVTRKDEAPRKESFCCPRIYLVNQANVFEEPISRSTSSKGLNCWSIWKVENQAYTFLARSDLKKPSSRLAYTISECVKPKTRENISAEMKLGCFSLTVLDSFLGTMTPVIDTTITNINLATHGGLEAMNAVLICSMAASTFNRQLESWEPLVEPFDGIFKLETYDTCEHPPSKIGKRIRVAATSSLNLNVSAANLETISDTVVSWERQNNLVHTLSKKAEVAGEVSKNSHLSFSALHEDDLQKVVIENKLGCDIYLRKIEEISEDIELLRSNNHTSLLVPPPRFSDRLNVATKSRETRYYVSIQIFESKGFPIVDDGNKQDYFCALRLLIDSNVSDQYKLFPQSARTRCVRPLVSEVNGMAVGYAKWNEVFIFEVPEKVHNHEENNDCGMLVISTAYFERNIDMNFQKSIQSAILVDRDVGFWVGLGPDGPWETFSSVLPLSVVPKSLDGNPFAFEVLMRNGRKHALLRALAVIKNETDVKVEVSLCPSSMLNSPILNEGRENRAVELEEIFENQRYQPISGWRNLSNFHGDPEHWSTRDFSYSSKEFFEPPLPSSWRWISAWRIDKSDLVDSDGWAYGTDFQNLKWPPSSSMSSSKSALHFVRRRRWIRNRQLIPDQNINDHRNIITIIDPASSSFLPWTSMASDSDLFLQVRPYVENPQELYVWGQIVALGFSKDQSANQLASVTRQNMLSQLSMLNSCLRLNNLEKNDILLCCNPCISGRQSTWFSVGTDASVLHTELNAPIYDWKISINSVLKLENKLPYEAEYAIWEKTIQGNMVERQHGIVSSNGSSFISSADIHRPIYLTLFVRGGWILEKYDMGGTDAAPKSVRLFVPYWICNDSSVPLSYRIEEVDPLDNLDAEPLATARVVKSAKFTLKHSSKSIDRRPSNSRGNSGILEVIDDFNTNCVMLSTQDYIGQGGASSFSSCNDGLLSTRVGISVAVHNSERYSSGISFTDLERMEQVDVKAYSSDGSYFKLSAQLRMSSDRTKVISFLPHTLFINRVGRIVYLSQCDAELVQLLQPSDPPKILKCQSSSGSELLKLSLDGCNWSSPFSIRNNGMMCICIKNDNGDRQVYLRVEVRNGLKSSRYEVVFRLSSFYSPYRIENRSRFLPLRFRQVGNSDDFWHYLPPNSAAPFFWDDLGRRHLLEILVDGADPIYSQQYNIDEVKDHQTIVTSIEPTRALHLMIFKEGKLQITRISDWMPENDVPIITHENVLLPVFEPSENDYKQSSSELDSEFHITCELAEFGLSIIDHMPEEILYVSVQNLIFSYSSGLGSGISRVKLRMNGVQVDNQLPFTPMPVIFGPQKVGDQLDYVLKFSMTMQTNSSLDFCEYPYLGFQVPDNSAFLVYIHEPIIWRLHELFQQVKFGRFFGSTDTAVSVDPIIKIGLLNISEVRFKVSMAMSPSQRPRGVLGFWSSLMTALGNTEHMQIRIGQKYREEICMRQSALISTAISNIQKDLLSHPFQLLSGVDILGNASSALSNMSKGVAALSMDKKFIQSRQKQDSKAVEDFGDVIREGGGALAKGLFRGVTGILTKPLEGAKSSGVEGFVQGFGKGIIGAAAQPVSGVLDLLSKTTEGANAVRMKIASAITSEEQLLRRRLPRVIGGDNLLRPYDAYKATGQVILQLAESGSFFGQVDLFRVRGKFAFSDAYEDHFVLPKGKILLVTHRRVLLLQQPVNILGQRKFNPARDPCSVMWDVLWEDLVTMELTHGKKDYMESPPSCLILYMQIKSPDSKENVRIIKCTRGSQQANEIFSSIQEALVAYGPNASKDNKRRKMPRPYTPCNATALPEVFPKEVYDSWGVQDTQESAQLTSSFGTVVSQSQPK</sequence>
<dbReference type="InterPro" id="IPR009291">
    <property type="entry name" value="Vps62"/>
</dbReference>
<dbReference type="CDD" id="cd00821">
    <property type="entry name" value="PH"/>
    <property type="match status" value="1"/>
</dbReference>
<evidence type="ECO:0000256" key="2">
    <source>
        <dbReference type="ARBA" id="ARBA00022448"/>
    </source>
</evidence>
<dbReference type="InterPro" id="IPR006614">
    <property type="entry name" value="Peroxin/Ferlin"/>
</dbReference>
<dbReference type="PANTHER" id="PTHR45523:SF2">
    <property type="entry name" value="OS02G0470600 PROTEIN"/>
    <property type="match status" value="1"/>
</dbReference>
<dbReference type="GO" id="GO:0016020">
    <property type="term" value="C:membrane"/>
    <property type="evidence" value="ECO:0007669"/>
    <property type="project" value="InterPro"/>
</dbReference>
<evidence type="ECO:0000256" key="3">
    <source>
        <dbReference type="ARBA" id="ARBA00023055"/>
    </source>
</evidence>
<dbReference type="SMART" id="SM00233">
    <property type="entry name" value="PH"/>
    <property type="match status" value="1"/>
</dbReference>
<comment type="similarity">
    <text evidence="1">Belongs to the VPS13 family.</text>
</comment>
<dbReference type="EMBL" id="JAGYWB010000004">
    <property type="protein sequence ID" value="KAI0524525.1"/>
    <property type="molecule type" value="Genomic_DNA"/>
</dbReference>
<dbReference type="InterPro" id="IPR056748">
    <property type="entry name" value="VPS13-like_C"/>
</dbReference>
<dbReference type="InterPro" id="IPR001849">
    <property type="entry name" value="PH_domain"/>
</dbReference>
<protein>
    <recommendedName>
        <fullName evidence="8">C2 domain-containing protein</fullName>
    </recommendedName>
</protein>
<dbReference type="Proteomes" id="UP000829196">
    <property type="component" value="Unassembled WGS sequence"/>
</dbReference>
<accession>A0A8T3C3U9</accession>
<comment type="caution">
    <text evidence="6">The sequence shown here is derived from an EMBL/GenBank/DDBJ whole genome shotgun (WGS) entry which is preliminary data.</text>
</comment>
<evidence type="ECO:0000313" key="7">
    <source>
        <dbReference type="Proteomes" id="UP000829196"/>
    </source>
</evidence>
<dbReference type="GO" id="GO:0006869">
    <property type="term" value="P:lipid transport"/>
    <property type="evidence" value="ECO:0007669"/>
    <property type="project" value="UniProtKB-KW"/>
</dbReference>
<evidence type="ECO:0000259" key="4">
    <source>
        <dbReference type="SMART" id="SM00233"/>
    </source>
</evidence>
<dbReference type="InterPro" id="IPR009543">
    <property type="entry name" value="VPS13_VAB"/>
</dbReference>
<keyword evidence="3" id="KW-0445">Lipid transport</keyword>